<evidence type="ECO:0000313" key="1">
    <source>
        <dbReference type="EMBL" id="TDR89535.1"/>
    </source>
</evidence>
<name>A0A4R7BXS7_9HYPH</name>
<dbReference type="Proteomes" id="UP000295122">
    <property type="component" value="Unassembled WGS sequence"/>
</dbReference>
<dbReference type="AlphaFoldDB" id="A0A4R7BXS7"/>
<reference evidence="1 2" key="1">
    <citation type="submission" date="2019-03" db="EMBL/GenBank/DDBJ databases">
        <title>Genomic Encyclopedia of Type Strains, Phase IV (KMG-IV): sequencing the most valuable type-strain genomes for metagenomic binning, comparative biology and taxonomic classification.</title>
        <authorList>
            <person name="Goeker M."/>
        </authorList>
    </citation>
    <scope>NUCLEOTIDE SEQUENCE [LARGE SCALE GENOMIC DNA]</scope>
    <source>
        <strain evidence="1 2">DSM 25903</strain>
    </source>
</reference>
<proteinExistence type="predicted"/>
<evidence type="ECO:0000313" key="2">
    <source>
        <dbReference type="Proteomes" id="UP000295122"/>
    </source>
</evidence>
<accession>A0A4R7BXS7</accession>
<gene>
    <name evidence="1" type="ORF">EV668_2365</name>
</gene>
<protein>
    <submittedName>
        <fullName evidence="1">Uncharacterized protein</fullName>
    </submittedName>
</protein>
<keyword evidence="2" id="KW-1185">Reference proteome</keyword>
<dbReference type="EMBL" id="SNZR01000013">
    <property type="protein sequence ID" value="TDR89535.1"/>
    <property type="molecule type" value="Genomic_DNA"/>
</dbReference>
<organism evidence="1 2">
    <name type="scientific">Enterovirga rhinocerotis</name>
    <dbReference type="NCBI Taxonomy" id="1339210"/>
    <lineage>
        <taxon>Bacteria</taxon>
        <taxon>Pseudomonadati</taxon>
        <taxon>Pseudomonadota</taxon>
        <taxon>Alphaproteobacteria</taxon>
        <taxon>Hyphomicrobiales</taxon>
        <taxon>Methylobacteriaceae</taxon>
        <taxon>Enterovirga</taxon>
    </lineage>
</organism>
<comment type="caution">
    <text evidence="1">The sequence shown here is derived from an EMBL/GenBank/DDBJ whole genome shotgun (WGS) entry which is preliminary data.</text>
</comment>
<dbReference type="RefSeq" id="WP_133770215.1">
    <property type="nucleotide sequence ID" value="NZ_SNZR01000013.1"/>
</dbReference>
<sequence>MLALAVLLATTPTSLDCIGADRKRSDLAVRTRVLLNREVDTGRINRAELGAYRAMKAKREWLLACQPEQDL</sequence>